<evidence type="ECO:0000259" key="2">
    <source>
        <dbReference type="Pfam" id="PF09346"/>
    </source>
</evidence>
<dbReference type="KEGG" id="fjo:Fjoh_4155"/>
<dbReference type="Pfam" id="PF09346">
    <property type="entry name" value="SMI1_KNR4"/>
    <property type="match status" value="1"/>
</dbReference>
<keyword evidence="4" id="KW-1185">Reference proteome</keyword>
<dbReference type="Proteomes" id="UP000006694">
    <property type="component" value="Chromosome"/>
</dbReference>
<reference evidence="3 4" key="1">
    <citation type="journal article" date="2009" name="Appl. Environ. Microbiol.">
        <title>Novel features of the polysaccharide-digesting gliding bacterium Flavobacterium johnsoniae as revealed by genome sequence analysis.</title>
        <authorList>
            <person name="McBride M.J."/>
            <person name="Xie G."/>
            <person name="Martens E.C."/>
            <person name="Lapidus A."/>
            <person name="Henrissat B."/>
            <person name="Rhodes R.G."/>
            <person name="Goltsman E."/>
            <person name="Wang W."/>
            <person name="Xu J."/>
            <person name="Hunnicutt D.W."/>
            <person name="Staroscik A.M."/>
            <person name="Hoover T.R."/>
            <person name="Cheng Y.Q."/>
            <person name="Stein J.L."/>
        </authorList>
    </citation>
    <scope>NUCLEOTIDE SEQUENCE [LARGE SCALE GENOMIC DNA]</scope>
    <source>
        <strain evidence="4">ATCC 17061 / DSM 2064 / JCM 8514 / BCRC 14874 / CCUG 350202 / NBRC 14942 / NCIMB 11054 / UW101</strain>
    </source>
</reference>
<dbReference type="RefSeq" id="WP_012026129.1">
    <property type="nucleotide sequence ID" value="NC_009441.1"/>
</dbReference>
<dbReference type="HOGENOM" id="CLU_1228422_0_0_10"/>
<keyword evidence="1" id="KW-0175">Coiled coil</keyword>
<dbReference type="InterPro" id="IPR018958">
    <property type="entry name" value="Knr4/Smi1-like_dom"/>
</dbReference>
<feature type="coiled-coil region" evidence="1">
    <location>
        <begin position="176"/>
        <end position="224"/>
    </location>
</feature>
<proteinExistence type="predicted"/>
<dbReference type="eggNOG" id="ENOG50330UR">
    <property type="taxonomic scope" value="Bacteria"/>
</dbReference>
<dbReference type="Gene3D" id="3.40.1580.10">
    <property type="entry name" value="SMI1/KNR4-like"/>
    <property type="match status" value="1"/>
</dbReference>
<organism evidence="3 4">
    <name type="scientific">Flavobacterium johnsoniae (strain ATCC 17061 / DSM 2064 / JCM 8514 / BCRC 14874 / CCUG 350202 / NBRC 14942 / NCIMB 11054 / UW101)</name>
    <name type="common">Cytophaga johnsonae</name>
    <dbReference type="NCBI Taxonomy" id="376686"/>
    <lineage>
        <taxon>Bacteria</taxon>
        <taxon>Pseudomonadati</taxon>
        <taxon>Bacteroidota</taxon>
        <taxon>Flavobacteriia</taxon>
        <taxon>Flavobacteriales</taxon>
        <taxon>Flavobacteriaceae</taxon>
        <taxon>Flavobacterium</taxon>
    </lineage>
</organism>
<sequence length="225" mass="26374">MWFSKFSFFDKQSGLTELVSDDFFTKPFSKEEFENFPDIESLYPNGRDSKYFPIPHQLKLPKEYIELLQYSNGGGIINGEREFGFFSLEEIRQMYINYGFPIWAPAFLPIAFNGGGKFYAYDLRENNGFPIILVPAGNLGYDDDCWVFLGNTLEEVLSKTTNVEDELDILYPEKELSEKELQYKQLRIELKELEENKTKNQVDLKTYLLSKKRIEADLKKLQENE</sequence>
<name>A5FCA7_FLAJ1</name>
<evidence type="ECO:0000256" key="1">
    <source>
        <dbReference type="SAM" id="Coils"/>
    </source>
</evidence>
<dbReference type="InterPro" id="IPR037883">
    <property type="entry name" value="Knr4/Smi1-like_sf"/>
</dbReference>
<protein>
    <recommendedName>
        <fullName evidence="2">Knr4/Smi1-like domain-containing protein</fullName>
    </recommendedName>
</protein>
<dbReference type="OrthoDB" id="2633244at2"/>
<dbReference type="GeneID" id="31767073"/>
<dbReference type="STRING" id="376686.Fjoh_4155"/>
<dbReference type="EMBL" id="CP000685">
    <property type="protein sequence ID" value="ABQ07163.1"/>
    <property type="molecule type" value="Genomic_DNA"/>
</dbReference>
<feature type="domain" description="Knr4/Smi1-like" evidence="2">
    <location>
        <begin position="58"/>
        <end position="158"/>
    </location>
</feature>
<dbReference type="AlphaFoldDB" id="A5FCA7"/>
<gene>
    <name evidence="3" type="ordered locus">Fjoh_4155</name>
</gene>
<accession>A5FCA7</accession>
<evidence type="ECO:0000313" key="4">
    <source>
        <dbReference type="Proteomes" id="UP000006694"/>
    </source>
</evidence>
<dbReference type="SUPFAM" id="SSF160631">
    <property type="entry name" value="SMI1/KNR4-like"/>
    <property type="match status" value="1"/>
</dbReference>
<evidence type="ECO:0000313" key="3">
    <source>
        <dbReference type="EMBL" id="ABQ07163.1"/>
    </source>
</evidence>